<comment type="caution">
    <text evidence="1">The sequence shown here is derived from an EMBL/GenBank/DDBJ whole genome shotgun (WGS) entry which is preliminary data.</text>
</comment>
<accession>A0A4V6PUW8</accession>
<dbReference type="AlphaFoldDB" id="A0A4V6PUW8"/>
<reference evidence="1 2" key="1">
    <citation type="submission" date="2019-03" db="EMBL/GenBank/DDBJ databases">
        <title>Genomic Encyclopedia of Type Strains, Phase IV (KMG-IV): sequencing the most valuable type-strain genomes for metagenomic binning, comparative biology and taxonomic classification.</title>
        <authorList>
            <person name="Goeker M."/>
        </authorList>
    </citation>
    <scope>NUCLEOTIDE SEQUENCE [LARGE SCALE GENOMIC DNA]</scope>
    <source>
        <strain evidence="1 2">DSM 28287</strain>
    </source>
</reference>
<organism evidence="1 2">
    <name type="scientific">Aminicella lysinilytica</name>
    <dbReference type="NCBI Taxonomy" id="433323"/>
    <lineage>
        <taxon>Bacteria</taxon>
        <taxon>Bacillati</taxon>
        <taxon>Bacillota</taxon>
        <taxon>Clostridia</taxon>
        <taxon>Peptostreptococcales</taxon>
        <taxon>Anaerovoracaceae</taxon>
        <taxon>Aminicella</taxon>
    </lineage>
</organism>
<dbReference type="RefSeq" id="WP_166635400.1">
    <property type="nucleotide sequence ID" value="NZ_SNXO01000024.1"/>
</dbReference>
<dbReference type="Proteomes" id="UP000295500">
    <property type="component" value="Unassembled WGS sequence"/>
</dbReference>
<proteinExistence type="predicted"/>
<protein>
    <submittedName>
        <fullName evidence="1">Uncharacterized protein</fullName>
    </submittedName>
</protein>
<name>A0A4V6PUW8_9FIRM</name>
<gene>
    <name evidence="1" type="ORF">EV211_12410</name>
</gene>
<dbReference type="EMBL" id="SNXO01000024">
    <property type="protein sequence ID" value="TDP52992.1"/>
    <property type="molecule type" value="Genomic_DNA"/>
</dbReference>
<evidence type="ECO:0000313" key="2">
    <source>
        <dbReference type="Proteomes" id="UP000295500"/>
    </source>
</evidence>
<evidence type="ECO:0000313" key="1">
    <source>
        <dbReference type="EMBL" id="TDP52992.1"/>
    </source>
</evidence>
<sequence length="47" mass="5310">MSEKPEIYFIIDGKKINREDVTLAERERAVIAIQLSADIMAGMPKSM</sequence>
<keyword evidence="2" id="KW-1185">Reference proteome</keyword>